<protein>
    <submittedName>
        <fullName evidence="2">DUF3325 domain-containing protein</fullName>
    </submittedName>
</protein>
<evidence type="ECO:0000313" key="3">
    <source>
        <dbReference type="Proteomes" id="UP001305421"/>
    </source>
</evidence>
<proteinExistence type="predicted"/>
<dbReference type="RefSeq" id="WP_311184171.1">
    <property type="nucleotide sequence ID" value="NZ_CP115543.1"/>
</dbReference>
<dbReference type="EMBL" id="CP115543">
    <property type="protein sequence ID" value="WNH49875.1"/>
    <property type="molecule type" value="Genomic_DNA"/>
</dbReference>
<keyword evidence="3" id="KW-1185">Reference proteome</keyword>
<dbReference type="InterPro" id="IPR021762">
    <property type="entry name" value="DUF3325"/>
</dbReference>
<sequence>MTVLALLLALVGFACLSLAMDRHHRDVFGALPVARLRRLFRLGGWAALLAAVACCIVGWGVAYGVIAGCGIFAIGAALPLLWLSYRTAPKARPTPRAPSKP</sequence>
<keyword evidence="1" id="KW-0812">Transmembrane</keyword>
<feature type="transmembrane region" description="Helical" evidence="1">
    <location>
        <begin position="43"/>
        <end position="61"/>
    </location>
</feature>
<accession>A0ABY9YGM5</accession>
<reference evidence="2 3" key="1">
    <citation type="submission" date="2022-12" db="EMBL/GenBank/DDBJ databases">
        <title>Two new species, Stenotrophomonas aracearum and Stenotrophomonas oahuensis, isolated from Anthurium (Araceae family) in Hawaii.</title>
        <authorList>
            <person name="Chunag S.C."/>
            <person name="Dobhal S."/>
            <person name="Alvarez A."/>
            <person name="Arif M."/>
        </authorList>
    </citation>
    <scope>NUCLEOTIDE SEQUENCE [LARGE SCALE GENOMIC DNA]</scope>
    <source>
        <strain evidence="2 3">A5588</strain>
    </source>
</reference>
<dbReference type="Proteomes" id="UP001305421">
    <property type="component" value="Chromosome"/>
</dbReference>
<gene>
    <name evidence="2" type="ORF">PDM28_06090</name>
</gene>
<organism evidence="2 3">
    <name type="scientific">Stenotrophomonas aracearum</name>
    <dbReference type="NCBI Taxonomy" id="3003272"/>
    <lineage>
        <taxon>Bacteria</taxon>
        <taxon>Pseudomonadati</taxon>
        <taxon>Pseudomonadota</taxon>
        <taxon>Gammaproteobacteria</taxon>
        <taxon>Lysobacterales</taxon>
        <taxon>Lysobacteraceae</taxon>
        <taxon>Stenotrophomonas</taxon>
    </lineage>
</organism>
<keyword evidence="1" id="KW-0472">Membrane</keyword>
<keyword evidence="1" id="KW-1133">Transmembrane helix</keyword>
<evidence type="ECO:0000256" key="1">
    <source>
        <dbReference type="SAM" id="Phobius"/>
    </source>
</evidence>
<name>A0ABY9YGM5_9GAMM</name>
<evidence type="ECO:0000313" key="2">
    <source>
        <dbReference type="EMBL" id="WNH49875.1"/>
    </source>
</evidence>
<feature type="transmembrane region" description="Helical" evidence="1">
    <location>
        <begin position="66"/>
        <end position="85"/>
    </location>
</feature>
<dbReference type="Pfam" id="PF11804">
    <property type="entry name" value="DUF3325"/>
    <property type="match status" value="1"/>
</dbReference>